<accession>A0A1S8WVF9</accession>
<dbReference type="EMBL" id="KV894204">
    <property type="protein sequence ID" value="OON18418.1"/>
    <property type="molecule type" value="Genomic_DNA"/>
</dbReference>
<gene>
    <name evidence="2" type="ORF">X801_05728</name>
</gene>
<evidence type="ECO:0000256" key="1">
    <source>
        <dbReference type="SAM" id="MobiDB-lite"/>
    </source>
</evidence>
<feature type="compositionally biased region" description="Polar residues" evidence="1">
    <location>
        <begin position="10"/>
        <end position="20"/>
    </location>
</feature>
<dbReference type="AlphaFoldDB" id="A0A1S8WVF9"/>
<evidence type="ECO:0000313" key="2">
    <source>
        <dbReference type="EMBL" id="OON18418.1"/>
    </source>
</evidence>
<organism evidence="2 3">
    <name type="scientific">Opisthorchis viverrini</name>
    <name type="common">Southeast Asian liver fluke</name>
    <dbReference type="NCBI Taxonomy" id="6198"/>
    <lineage>
        <taxon>Eukaryota</taxon>
        <taxon>Metazoa</taxon>
        <taxon>Spiralia</taxon>
        <taxon>Lophotrochozoa</taxon>
        <taxon>Platyhelminthes</taxon>
        <taxon>Trematoda</taxon>
        <taxon>Digenea</taxon>
        <taxon>Opisthorchiida</taxon>
        <taxon>Opisthorchiata</taxon>
        <taxon>Opisthorchiidae</taxon>
        <taxon>Opisthorchis</taxon>
    </lineage>
</organism>
<dbReference type="InterPro" id="IPR043502">
    <property type="entry name" value="DNA/RNA_pol_sf"/>
</dbReference>
<dbReference type="SUPFAM" id="SSF56672">
    <property type="entry name" value="DNA/RNA polymerases"/>
    <property type="match status" value="1"/>
</dbReference>
<sequence length="46" mass="4989">MLQCGIIRPSNKTGASSPYTVQAESATDYRLCGDRRALNDANTADR</sequence>
<evidence type="ECO:0000313" key="3">
    <source>
        <dbReference type="Proteomes" id="UP000243686"/>
    </source>
</evidence>
<feature type="non-terminal residue" evidence="2">
    <location>
        <position position="46"/>
    </location>
</feature>
<dbReference type="Proteomes" id="UP000243686">
    <property type="component" value="Unassembled WGS sequence"/>
</dbReference>
<name>A0A1S8WVF9_OPIVI</name>
<feature type="region of interest" description="Disordered" evidence="1">
    <location>
        <begin position="1"/>
        <end position="20"/>
    </location>
</feature>
<protein>
    <submittedName>
        <fullName evidence="2">Uncharacterized protein</fullName>
    </submittedName>
</protein>
<proteinExistence type="predicted"/>
<reference evidence="2 3" key="1">
    <citation type="submission" date="2015-03" db="EMBL/GenBank/DDBJ databases">
        <title>Draft genome of the nematode, Opisthorchis viverrini.</title>
        <authorList>
            <person name="Mitreva M."/>
        </authorList>
    </citation>
    <scope>NUCLEOTIDE SEQUENCE [LARGE SCALE GENOMIC DNA]</scope>
    <source>
        <strain evidence="2">Khon Kaen</strain>
    </source>
</reference>
<dbReference type="Gene3D" id="3.10.10.10">
    <property type="entry name" value="HIV Type 1 Reverse Transcriptase, subunit A, domain 1"/>
    <property type="match status" value="1"/>
</dbReference>
<keyword evidence="3" id="KW-1185">Reference proteome</keyword>